<dbReference type="RefSeq" id="XP_022820238.1">
    <property type="nucleotide sequence ID" value="XM_022964470.1"/>
</dbReference>
<gene>
    <name evidence="2" type="primary">LOC111352115</name>
</gene>
<dbReference type="AlphaFoldDB" id="A0A9J7DZJ7"/>
<keyword evidence="1" id="KW-1185">Reference proteome</keyword>
<dbReference type="KEGG" id="sliu:111352115"/>
<evidence type="ECO:0000313" key="1">
    <source>
        <dbReference type="Proteomes" id="UP000301870"/>
    </source>
</evidence>
<proteinExistence type="predicted"/>
<dbReference type="GeneID" id="111352115"/>
<name>A0A9J7DZJ7_SPOLT</name>
<accession>A0A9J7DZJ7</accession>
<reference evidence="2" key="1">
    <citation type="submission" date="2025-08" db="UniProtKB">
        <authorList>
            <consortium name="RefSeq"/>
        </authorList>
    </citation>
    <scope>IDENTIFICATION</scope>
    <source>
        <strain evidence="2">Ishihara</strain>
        <tissue evidence="2">Whole body</tissue>
    </source>
</reference>
<dbReference type="OrthoDB" id="7116894at2759"/>
<evidence type="ECO:0000313" key="2">
    <source>
        <dbReference type="RefSeq" id="XP_022820238.1"/>
    </source>
</evidence>
<dbReference type="Proteomes" id="UP000301870">
    <property type="component" value="Chromosome 14"/>
</dbReference>
<protein>
    <submittedName>
        <fullName evidence="2">Uncharacterized protein LOC111352115</fullName>
    </submittedName>
</protein>
<organism evidence="1 2">
    <name type="scientific">Spodoptera litura</name>
    <name type="common">Asian cotton leafworm</name>
    <dbReference type="NCBI Taxonomy" id="69820"/>
    <lineage>
        <taxon>Eukaryota</taxon>
        <taxon>Metazoa</taxon>
        <taxon>Ecdysozoa</taxon>
        <taxon>Arthropoda</taxon>
        <taxon>Hexapoda</taxon>
        <taxon>Insecta</taxon>
        <taxon>Pterygota</taxon>
        <taxon>Neoptera</taxon>
        <taxon>Endopterygota</taxon>
        <taxon>Lepidoptera</taxon>
        <taxon>Glossata</taxon>
        <taxon>Ditrysia</taxon>
        <taxon>Noctuoidea</taxon>
        <taxon>Noctuidae</taxon>
        <taxon>Amphipyrinae</taxon>
        <taxon>Spodoptera</taxon>
    </lineage>
</organism>
<sequence>MYLLLWTLHIPQFSFVEVMFPHNILFVSCLILGIQVIKSLEVIPERANVTFSNPEYASNVRIYVRRFRRNSANYINFMGTNKQTWTNNITIDFTISQYLNYEYRPTYVGHYKFCDLVNREPFIGGAIKNSGLVCPLPAGYHAVRNITAPTENFPNVFPFEKGRIDFTASLTSTSEPVLKLFIEARFKQN</sequence>